<keyword evidence="2" id="KW-1185">Reference proteome</keyword>
<name>A0A7W6DK21_9RHOB</name>
<protein>
    <submittedName>
        <fullName evidence="1">Uncharacterized protein</fullName>
    </submittedName>
</protein>
<evidence type="ECO:0000313" key="2">
    <source>
        <dbReference type="Proteomes" id="UP000541426"/>
    </source>
</evidence>
<dbReference type="AlphaFoldDB" id="A0A7W6DK21"/>
<gene>
    <name evidence="1" type="ORF">GGQ68_000804</name>
</gene>
<accession>A0A7W6DK21</accession>
<organism evidence="1 2">
    <name type="scientific">Sagittula marina</name>
    <dbReference type="NCBI Taxonomy" id="943940"/>
    <lineage>
        <taxon>Bacteria</taxon>
        <taxon>Pseudomonadati</taxon>
        <taxon>Pseudomonadota</taxon>
        <taxon>Alphaproteobacteria</taxon>
        <taxon>Rhodobacterales</taxon>
        <taxon>Roseobacteraceae</taxon>
        <taxon>Sagittula</taxon>
    </lineage>
</organism>
<dbReference type="Proteomes" id="UP000541426">
    <property type="component" value="Unassembled WGS sequence"/>
</dbReference>
<sequence>MSSIDLPVVVPPSDVLILDHEAVFDLQQANHPASLATS</sequence>
<reference evidence="1 2" key="1">
    <citation type="submission" date="2020-08" db="EMBL/GenBank/DDBJ databases">
        <title>Genomic Encyclopedia of Type Strains, Phase IV (KMG-IV): sequencing the most valuable type-strain genomes for metagenomic binning, comparative biology and taxonomic classification.</title>
        <authorList>
            <person name="Goeker M."/>
        </authorList>
    </citation>
    <scope>NUCLEOTIDE SEQUENCE [LARGE SCALE GENOMIC DNA]</scope>
    <source>
        <strain evidence="1 2">DSM 102235</strain>
    </source>
</reference>
<comment type="caution">
    <text evidence="1">The sequence shown here is derived from an EMBL/GenBank/DDBJ whole genome shotgun (WGS) entry which is preliminary data.</text>
</comment>
<evidence type="ECO:0000313" key="1">
    <source>
        <dbReference type="EMBL" id="MBB3984488.1"/>
    </source>
</evidence>
<dbReference type="EMBL" id="JACIEJ010000002">
    <property type="protein sequence ID" value="MBB3984488.1"/>
    <property type="molecule type" value="Genomic_DNA"/>
</dbReference>
<proteinExistence type="predicted"/>